<reference evidence="2 3" key="1">
    <citation type="journal article" date="2024" name="Commun. Biol.">
        <title>Comparative genomic analysis of thermophilic fungi reveals convergent evolutionary adaptations and gene losses.</title>
        <authorList>
            <person name="Steindorff A.S."/>
            <person name="Aguilar-Pontes M.V."/>
            <person name="Robinson A.J."/>
            <person name="Andreopoulos B."/>
            <person name="LaButti K."/>
            <person name="Kuo A."/>
            <person name="Mondo S."/>
            <person name="Riley R."/>
            <person name="Otillar R."/>
            <person name="Haridas S."/>
            <person name="Lipzen A."/>
            <person name="Grimwood J."/>
            <person name="Schmutz J."/>
            <person name="Clum A."/>
            <person name="Reid I.D."/>
            <person name="Moisan M.C."/>
            <person name="Butler G."/>
            <person name="Nguyen T.T.M."/>
            <person name="Dewar K."/>
            <person name="Conant G."/>
            <person name="Drula E."/>
            <person name="Henrissat B."/>
            <person name="Hansel C."/>
            <person name="Singer S."/>
            <person name="Hutchinson M.I."/>
            <person name="de Vries R.P."/>
            <person name="Natvig D.O."/>
            <person name="Powell A.J."/>
            <person name="Tsang A."/>
            <person name="Grigoriev I.V."/>
        </authorList>
    </citation>
    <scope>NUCLEOTIDE SEQUENCE [LARGE SCALE GENOMIC DNA]</scope>
    <source>
        <strain evidence="2 3">CBS 494.80</strain>
    </source>
</reference>
<organism evidence="2 3">
    <name type="scientific">Oculimacula yallundae</name>
    <dbReference type="NCBI Taxonomy" id="86028"/>
    <lineage>
        <taxon>Eukaryota</taxon>
        <taxon>Fungi</taxon>
        <taxon>Dikarya</taxon>
        <taxon>Ascomycota</taxon>
        <taxon>Pezizomycotina</taxon>
        <taxon>Leotiomycetes</taxon>
        <taxon>Helotiales</taxon>
        <taxon>Ploettnerulaceae</taxon>
        <taxon>Oculimacula</taxon>
    </lineage>
</organism>
<name>A0ABR4CVZ0_9HELO</name>
<proteinExistence type="predicted"/>
<keyword evidence="1" id="KW-0472">Membrane</keyword>
<keyword evidence="1" id="KW-1133">Transmembrane helix</keyword>
<evidence type="ECO:0000313" key="2">
    <source>
        <dbReference type="EMBL" id="KAL2073948.1"/>
    </source>
</evidence>
<accession>A0ABR4CVZ0</accession>
<keyword evidence="3" id="KW-1185">Reference proteome</keyword>
<keyword evidence="1" id="KW-0812">Transmembrane</keyword>
<feature type="transmembrane region" description="Helical" evidence="1">
    <location>
        <begin position="87"/>
        <end position="107"/>
    </location>
</feature>
<sequence length="113" mass="12452">MSKYHLDDQGFELGDFGSTWLFADHSDNYDTTFQVNTDSTYGPPNSGSAVRVLVFKSPNSSAQLLGPTFDLCSDTVYIVTACYYVPIGYDASLCSFTLGVFGGAILLRRPRLW</sequence>
<dbReference type="Proteomes" id="UP001595075">
    <property type="component" value="Unassembled WGS sequence"/>
</dbReference>
<evidence type="ECO:0000313" key="3">
    <source>
        <dbReference type="Proteomes" id="UP001595075"/>
    </source>
</evidence>
<evidence type="ECO:0000256" key="1">
    <source>
        <dbReference type="SAM" id="Phobius"/>
    </source>
</evidence>
<protein>
    <submittedName>
        <fullName evidence="2">Uncharacterized protein</fullName>
    </submittedName>
</protein>
<gene>
    <name evidence="2" type="ORF">VTL71DRAFT_11274</name>
</gene>
<dbReference type="EMBL" id="JAZHXI010000003">
    <property type="protein sequence ID" value="KAL2073948.1"/>
    <property type="molecule type" value="Genomic_DNA"/>
</dbReference>
<comment type="caution">
    <text evidence="2">The sequence shown here is derived from an EMBL/GenBank/DDBJ whole genome shotgun (WGS) entry which is preliminary data.</text>
</comment>